<protein>
    <submittedName>
        <fullName evidence="1">Uncharacterized protein</fullName>
    </submittedName>
</protein>
<dbReference type="EMBL" id="NMQI01000018">
    <property type="protein sequence ID" value="PMB48676.1"/>
    <property type="molecule type" value="Genomic_DNA"/>
</dbReference>
<reference evidence="1 2" key="1">
    <citation type="submission" date="2017-07" db="EMBL/GenBank/DDBJ databases">
        <title>Genomes of Fischerella (Mastigocladus) sp. strains.</title>
        <authorList>
            <person name="Miller S.R."/>
        </authorList>
    </citation>
    <scope>NUCLEOTIDE SEQUENCE [LARGE SCALE GENOMIC DNA]</scope>
    <source>
        <strain evidence="1 2">CCMEE 5330</strain>
    </source>
</reference>
<sequence>MGFLRKLVDSGLVGLETRQKLDDCIAKIAVLDHQQWNSEFIDSKNTQVLVRDANSHYLKPKETVYLNLLELFFPKKLYISDLVVDREKVINDSKDYKIKLKKNASTRDVIRAALEQSELAFGIDWVCHEGKIVTFHELRDNNLPLSTIIDSRTTTVLDAQEFYEIDYNYENVFKSLLGRCLQQKLYHLDVIWQHQEKLFIFSEVDDAAIRKEEWYGEKKSTRTVYERVMKNNKPNEILSCKHLAFRTRYRRFGHNWYLVILPDWFFSFDGYRRSSYAKDKLDWLKREENDKSVYNHLRFIAAFLKTEKSSDLFVTRYHYPFLSFGELIAFDNAPPLDDDEWNPKLLKIDDSPQMVLPLEL</sequence>
<evidence type="ECO:0000313" key="2">
    <source>
        <dbReference type="Proteomes" id="UP000234966"/>
    </source>
</evidence>
<name>A0A2N6MPI8_9CYAN</name>
<evidence type="ECO:0000313" key="1">
    <source>
        <dbReference type="EMBL" id="PMB48676.1"/>
    </source>
</evidence>
<dbReference type="AlphaFoldDB" id="A0A2N6MPI8"/>
<organism evidence="1 2">
    <name type="scientific">Fischerella thermalis CCMEE 5330</name>
    <dbReference type="NCBI Taxonomy" id="2019670"/>
    <lineage>
        <taxon>Bacteria</taxon>
        <taxon>Bacillati</taxon>
        <taxon>Cyanobacteriota</taxon>
        <taxon>Cyanophyceae</taxon>
        <taxon>Nostocales</taxon>
        <taxon>Hapalosiphonaceae</taxon>
        <taxon>Fischerella</taxon>
    </lineage>
</organism>
<comment type="caution">
    <text evidence="1">The sequence shown here is derived from an EMBL/GenBank/DDBJ whole genome shotgun (WGS) entry which is preliminary data.</text>
</comment>
<proteinExistence type="predicted"/>
<gene>
    <name evidence="1" type="ORF">CEN41_00615</name>
</gene>
<dbReference type="Proteomes" id="UP000234966">
    <property type="component" value="Unassembled WGS sequence"/>
</dbReference>
<accession>A0A2N6MPI8</accession>